<keyword evidence="2 5" id="KW-0663">Pyridoxal phosphate</keyword>
<dbReference type="SUPFAM" id="SSF53383">
    <property type="entry name" value="PLP-dependent transferases"/>
    <property type="match status" value="1"/>
</dbReference>
<dbReference type="EC" id="4.1.2.27" evidence="7"/>
<comment type="similarity">
    <text evidence="4">Belongs to the group II decarboxylase family. Sphingosine-1-phosphate lyase subfamily.</text>
</comment>
<evidence type="ECO:0000256" key="4">
    <source>
        <dbReference type="ARBA" id="ARBA00038302"/>
    </source>
</evidence>
<dbReference type="Gene3D" id="3.90.1150.10">
    <property type="entry name" value="Aspartate Aminotransferase, domain 1"/>
    <property type="match status" value="1"/>
</dbReference>
<dbReference type="InterPro" id="IPR015422">
    <property type="entry name" value="PyrdxlP-dep_Trfase_small"/>
</dbReference>
<dbReference type="Gene3D" id="3.40.640.10">
    <property type="entry name" value="Type I PLP-dependent aspartate aminotransferase-like (Major domain)"/>
    <property type="match status" value="1"/>
</dbReference>
<name>A0A1L3LTI8_9HYPH</name>
<evidence type="ECO:0000256" key="6">
    <source>
        <dbReference type="RuleBase" id="RU000382"/>
    </source>
</evidence>
<gene>
    <name evidence="7" type="ORF">SAMCFNEI73_pB0197</name>
</gene>
<dbReference type="KEGG" id="same:SAMCFNEI73_pB0197"/>
<dbReference type="PANTHER" id="PTHR42735:SF6">
    <property type="entry name" value="SPHINGOSINE-1-PHOSPHATE LYASE 1"/>
    <property type="match status" value="1"/>
</dbReference>
<evidence type="ECO:0000256" key="3">
    <source>
        <dbReference type="ARBA" id="ARBA00023239"/>
    </source>
</evidence>
<evidence type="ECO:0000256" key="2">
    <source>
        <dbReference type="ARBA" id="ARBA00022898"/>
    </source>
</evidence>
<dbReference type="GO" id="GO:0008117">
    <property type="term" value="F:sphinganine-1-phosphate aldolase activity"/>
    <property type="evidence" value="ECO:0007669"/>
    <property type="project" value="UniProtKB-EC"/>
</dbReference>
<evidence type="ECO:0000256" key="5">
    <source>
        <dbReference type="PIRSR" id="PIRSR602129-50"/>
    </source>
</evidence>
<organism evidence="7 8">
    <name type="scientific">Sinorhizobium americanum</name>
    <dbReference type="NCBI Taxonomy" id="194963"/>
    <lineage>
        <taxon>Bacteria</taxon>
        <taxon>Pseudomonadati</taxon>
        <taxon>Pseudomonadota</taxon>
        <taxon>Alphaproteobacteria</taxon>
        <taxon>Hyphomicrobiales</taxon>
        <taxon>Rhizobiaceae</taxon>
        <taxon>Sinorhizobium/Ensifer group</taxon>
        <taxon>Sinorhizobium</taxon>
    </lineage>
</organism>
<dbReference type="InterPro" id="IPR002129">
    <property type="entry name" value="PyrdxlP-dep_de-COase"/>
</dbReference>
<dbReference type="GO" id="GO:0030170">
    <property type="term" value="F:pyridoxal phosphate binding"/>
    <property type="evidence" value="ECO:0007669"/>
    <property type="project" value="InterPro"/>
</dbReference>
<accession>A0A1L3LTI8</accession>
<feature type="modified residue" description="N6-(pyridoxal phosphate)lysine" evidence="5">
    <location>
        <position position="243"/>
    </location>
</feature>
<protein>
    <submittedName>
        <fullName evidence="7">Sphingosine-1-phosphate lyase</fullName>
        <ecNumber evidence="7">4.1.2.27</ecNumber>
    </submittedName>
</protein>
<dbReference type="Pfam" id="PF00282">
    <property type="entry name" value="Pyridoxal_deC"/>
    <property type="match status" value="1"/>
</dbReference>
<dbReference type="PANTHER" id="PTHR42735">
    <property type="match status" value="1"/>
</dbReference>
<dbReference type="InterPro" id="IPR050477">
    <property type="entry name" value="GrpII_AminoAcid_Decarb"/>
</dbReference>
<dbReference type="AlphaFoldDB" id="A0A1L3LTI8"/>
<reference evidence="7 8" key="1">
    <citation type="submission" date="2015-10" db="EMBL/GenBank/DDBJ databases">
        <title>Genomic differences between typical nodule nitrogen-fixing rhizobial strains and those coming from bean seeds.</title>
        <authorList>
            <person name="Peralta H."/>
            <person name="Aguilar-Vera A."/>
            <person name="Diaz R."/>
            <person name="Mora Y."/>
            <person name="Martinez-Batallar G."/>
            <person name="Salazar E."/>
            <person name="Vargas-Lagunas C."/>
            <person name="Encarnacion S."/>
            <person name="Girard L."/>
            <person name="Mora J."/>
        </authorList>
    </citation>
    <scope>NUCLEOTIDE SEQUENCE [LARGE SCALE GENOMIC DNA]</scope>
    <source>
        <strain evidence="7 8">CFNEI 73</strain>
        <plasmid evidence="7 8">B</plasmid>
    </source>
</reference>
<evidence type="ECO:0000313" key="7">
    <source>
        <dbReference type="EMBL" id="APG93395.1"/>
    </source>
</evidence>
<keyword evidence="8" id="KW-1185">Reference proteome</keyword>
<sequence length="415" mass="45593">MDMTMTNGRTWNEVRAEMESFKDQDFDWKGGRLPSYIYYLDEEMLNIQREAYGLYMVENGLGKGRAFPSLKRMEDEVIRRGLAILGGSEASGGIFTSGGTESILLAVKAARQWARQSGKKKPYKILLSETAHPAFNRAADLMELEVERLPMRDRDFKFDLDLLQTALDDSVIMVVGSAPNYAAGTFDDITGLGEICLKNGLWLHVDACVGGFLAPFARMNGRSIPEFDLSVPGVKSLSADIHKYGFAAKGASLVLFSSAEDKKLAHFALDWSRGTYQSESNQGTRAGGAVAAAYAVMNVLGNDGYRRLADITLGTVDRLTDGIDSIDGLEVIKPFELCIFAYKSVDPGIEINAVADEMGNKGWFIGRSQRPAPSIQMAVNPVHAKICDQYLADLSESVAKVKQLGLRSQFDKNTY</sequence>
<dbReference type="InterPro" id="IPR015421">
    <property type="entry name" value="PyrdxlP-dep_Trfase_major"/>
</dbReference>
<dbReference type="Proteomes" id="UP000182306">
    <property type="component" value="Plasmid B"/>
</dbReference>
<proteinExistence type="inferred from homology"/>
<keyword evidence="3 6" id="KW-0456">Lyase</keyword>
<geneLocation type="plasmid" evidence="7 8">
    <name>B</name>
</geneLocation>
<dbReference type="OrthoDB" id="9803665at2"/>
<comment type="cofactor">
    <cofactor evidence="1 5 6">
        <name>pyridoxal 5'-phosphate</name>
        <dbReference type="ChEBI" id="CHEBI:597326"/>
    </cofactor>
</comment>
<evidence type="ECO:0000256" key="1">
    <source>
        <dbReference type="ARBA" id="ARBA00001933"/>
    </source>
</evidence>
<keyword evidence="7" id="KW-0614">Plasmid</keyword>
<dbReference type="GO" id="GO:0019752">
    <property type="term" value="P:carboxylic acid metabolic process"/>
    <property type="evidence" value="ECO:0007669"/>
    <property type="project" value="InterPro"/>
</dbReference>
<dbReference type="EMBL" id="CP013109">
    <property type="protein sequence ID" value="APG93395.1"/>
    <property type="molecule type" value="Genomic_DNA"/>
</dbReference>
<dbReference type="InterPro" id="IPR015424">
    <property type="entry name" value="PyrdxlP-dep_Trfase"/>
</dbReference>
<evidence type="ECO:0000313" key="8">
    <source>
        <dbReference type="Proteomes" id="UP000182306"/>
    </source>
</evidence>